<dbReference type="EMBL" id="CP159992">
    <property type="protein sequence ID" value="XCP94022.1"/>
    <property type="molecule type" value="Genomic_DNA"/>
</dbReference>
<organism evidence="1">
    <name type="scientific">Paenibacillus sp. AN1007</name>
    <dbReference type="NCBI Taxonomy" id="3151385"/>
    <lineage>
        <taxon>Bacteria</taxon>
        <taxon>Bacillati</taxon>
        <taxon>Bacillota</taxon>
        <taxon>Bacilli</taxon>
        <taxon>Bacillales</taxon>
        <taxon>Paenibacillaceae</taxon>
        <taxon>Paenibacillus</taxon>
    </lineage>
</organism>
<evidence type="ECO:0008006" key="2">
    <source>
        <dbReference type="Google" id="ProtNLM"/>
    </source>
</evidence>
<gene>
    <name evidence="1" type="ORF">ABXS70_22990</name>
</gene>
<name>A0AAU8NAM5_9BACL</name>
<accession>A0AAU8NAM5</accession>
<proteinExistence type="predicted"/>
<protein>
    <recommendedName>
        <fullName evidence="2">HTH merR-type domain-containing protein</fullName>
    </recommendedName>
</protein>
<sequence length="46" mass="5079">MAYSMTDVSGMSGVSLSELSYYAELGLLSPAFRGLDEDIYYEKKSC</sequence>
<dbReference type="InterPro" id="IPR009061">
    <property type="entry name" value="DNA-bd_dom_put_sf"/>
</dbReference>
<evidence type="ECO:0000313" key="1">
    <source>
        <dbReference type="EMBL" id="XCP94022.1"/>
    </source>
</evidence>
<dbReference type="Gene3D" id="1.10.1660.10">
    <property type="match status" value="1"/>
</dbReference>
<dbReference type="SUPFAM" id="SSF46955">
    <property type="entry name" value="Putative DNA-binding domain"/>
    <property type="match status" value="1"/>
</dbReference>
<dbReference type="RefSeq" id="WP_366291120.1">
    <property type="nucleotide sequence ID" value="NZ_CP159992.1"/>
</dbReference>
<dbReference type="AlphaFoldDB" id="A0AAU8NAM5"/>
<reference evidence="1" key="1">
    <citation type="submission" date="2024-05" db="EMBL/GenBank/DDBJ databases">
        <title>Draft genome assemblies of 36 bacteria isolated from hibernating arctic ground squirrels.</title>
        <authorList>
            <person name="McKee H."/>
            <person name="Mullen L."/>
            <person name="Drown D.M."/>
            <person name="Duddleston K.N."/>
        </authorList>
    </citation>
    <scope>NUCLEOTIDE SEQUENCE</scope>
    <source>
        <strain evidence="1">AN1007</strain>
    </source>
</reference>